<evidence type="ECO:0000259" key="3">
    <source>
        <dbReference type="PROSITE" id="PS50059"/>
    </source>
</evidence>
<dbReference type="InterPro" id="IPR046357">
    <property type="entry name" value="PPIase_dom_sf"/>
</dbReference>
<evidence type="ECO:0000313" key="4">
    <source>
        <dbReference type="EnsemblMetazoa" id="XP_019857780.1"/>
    </source>
</evidence>
<comment type="catalytic activity">
    <reaction evidence="1">
        <text>[protein]-peptidylproline (omega=180) = [protein]-peptidylproline (omega=0)</text>
        <dbReference type="Rhea" id="RHEA:16237"/>
        <dbReference type="Rhea" id="RHEA-COMP:10747"/>
        <dbReference type="Rhea" id="RHEA-COMP:10748"/>
        <dbReference type="ChEBI" id="CHEBI:83833"/>
        <dbReference type="ChEBI" id="CHEBI:83834"/>
        <dbReference type="EC" id="5.2.1.8"/>
    </reaction>
</comment>
<feature type="domain" description="PPIase FKBP-type" evidence="3">
    <location>
        <begin position="181"/>
        <end position="268"/>
    </location>
</feature>
<name>A0AAN0JLT6_AMPQE</name>
<dbReference type="AlphaFoldDB" id="A0AAN0JLT6"/>
<dbReference type="InterPro" id="IPR001179">
    <property type="entry name" value="PPIase_FKBP_dom"/>
</dbReference>
<dbReference type="KEGG" id="aqu:100634207"/>
<evidence type="ECO:0000256" key="2">
    <source>
        <dbReference type="SAM" id="MobiDB-lite"/>
    </source>
</evidence>
<dbReference type="RefSeq" id="XP_019857780.1">
    <property type="nucleotide sequence ID" value="XM_020002221.1"/>
</dbReference>
<keyword evidence="5" id="KW-1185">Reference proteome</keyword>
<dbReference type="PANTHER" id="PTHR44927">
    <property type="entry name" value="FK506-BINDING PROTEIN 15"/>
    <property type="match status" value="1"/>
</dbReference>
<dbReference type="EnsemblMetazoa" id="XM_020002221.1">
    <property type="protein sequence ID" value="XP_019857780.1"/>
    <property type="gene ID" value="LOC100634207"/>
</dbReference>
<evidence type="ECO:0000256" key="1">
    <source>
        <dbReference type="PROSITE-ProRule" id="PRU00277"/>
    </source>
</evidence>
<protein>
    <recommendedName>
        <fullName evidence="1">peptidylprolyl isomerase</fullName>
        <ecNumber evidence="1">5.2.1.8</ecNumber>
    </recommendedName>
</protein>
<organism evidence="4 5">
    <name type="scientific">Amphimedon queenslandica</name>
    <name type="common">Sponge</name>
    <dbReference type="NCBI Taxonomy" id="400682"/>
    <lineage>
        <taxon>Eukaryota</taxon>
        <taxon>Metazoa</taxon>
        <taxon>Porifera</taxon>
        <taxon>Demospongiae</taxon>
        <taxon>Heteroscleromorpha</taxon>
        <taxon>Haplosclerida</taxon>
        <taxon>Niphatidae</taxon>
        <taxon>Amphimedon</taxon>
    </lineage>
</organism>
<dbReference type="SUPFAM" id="SSF54534">
    <property type="entry name" value="FKBP-like"/>
    <property type="match status" value="1"/>
</dbReference>
<dbReference type="Gene3D" id="3.10.50.40">
    <property type="match status" value="1"/>
</dbReference>
<dbReference type="EC" id="5.2.1.8" evidence="1"/>
<keyword evidence="1" id="KW-0697">Rotamase</keyword>
<reference evidence="4" key="2">
    <citation type="submission" date="2024-06" db="UniProtKB">
        <authorList>
            <consortium name="EnsemblMetazoa"/>
        </authorList>
    </citation>
    <scope>IDENTIFICATION</scope>
</reference>
<dbReference type="PANTHER" id="PTHR44927:SF1">
    <property type="entry name" value="FK506-BINDING PROTEIN 15"/>
    <property type="match status" value="1"/>
</dbReference>
<feature type="region of interest" description="Disordered" evidence="2">
    <location>
        <begin position="30"/>
        <end position="53"/>
    </location>
</feature>
<sequence>MDEDDYLGPGGGSGLASIFGASVAMDGSHGNESLTYKAPKQPKKQKGSGSGQESQQVLAAISVDCQKHVDGRYQPQGKLGCTLIGFHSSRDYKMLLYLSNNKHVTSVKVDTSFNMTIQASNCASFYDDARQAWSLHFTSTEDAVKLAKEIAVCKANSVGPAFSQLLKQDLVLGEGQPVDKGDSVEVVYTGSLLENNGIGKVFDSNDKGFRFKVGAGKVIRGWDEGTVGLCKGGRRVLIIPSSLAYGSQGVSGRIPPNANLVFDVEVKK</sequence>
<reference evidence="5" key="1">
    <citation type="journal article" date="2010" name="Nature">
        <title>The Amphimedon queenslandica genome and the evolution of animal complexity.</title>
        <authorList>
            <person name="Srivastava M."/>
            <person name="Simakov O."/>
            <person name="Chapman J."/>
            <person name="Fahey B."/>
            <person name="Gauthier M.E."/>
            <person name="Mitros T."/>
            <person name="Richards G.S."/>
            <person name="Conaco C."/>
            <person name="Dacre M."/>
            <person name="Hellsten U."/>
            <person name="Larroux C."/>
            <person name="Putnam N.H."/>
            <person name="Stanke M."/>
            <person name="Adamska M."/>
            <person name="Darling A."/>
            <person name="Degnan S.M."/>
            <person name="Oakley T.H."/>
            <person name="Plachetzki D.C."/>
            <person name="Zhai Y."/>
            <person name="Adamski M."/>
            <person name="Calcino A."/>
            <person name="Cummins S.F."/>
            <person name="Goodstein D.M."/>
            <person name="Harris C."/>
            <person name="Jackson D.J."/>
            <person name="Leys S.P."/>
            <person name="Shu S."/>
            <person name="Woodcroft B.J."/>
            <person name="Vervoort M."/>
            <person name="Kosik K.S."/>
            <person name="Manning G."/>
            <person name="Degnan B.M."/>
            <person name="Rokhsar D.S."/>
        </authorList>
    </citation>
    <scope>NUCLEOTIDE SEQUENCE [LARGE SCALE GENOMIC DNA]</scope>
</reference>
<keyword evidence="1" id="KW-0413">Isomerase</keyword>
<proteinExistence type="predicted"/>
<dbReference type="Pfam" id="PF00254">
    <property type="entry name" value="FKBP_C"/>
    <property type="match status" value="1"/>
</dbReference>
<dbReference type="PROSITE" id="PS50059">
    <property type="entry name" value="FKBP_PPIASE"/>
    <property type="match status" value="1"/>
</dbReference>
<dbReference type="GeneID" id="100634207"/>
<dbReference type="GO" id="GO:0003755">
    <property type="term" value="F:peptidyl-prolyl cis-trans isomerase activity"/>
    <property type="evidence" value="ECO:0007669"/>
    <property type="project" value="UniProtKB-KW"/>
</dbReference>
<evidence type="ECO:0000313" key="5">
    <source>
        <dbReference type="Proteomes" id="UP000007879"/>
    </source>
</evidence>
<dbReference type="Proteomes" id="UP000007879">
    <property type="component" value="Unassembled WGS sequence"/>
</dbReference>
<accession>A0AAN0JLT6</accession>